<dbReference type="InterPro" id="IPR036291">
    <property type="entry name" value="NAD(P)-bd_dom_sf"/>
</dbReference>
<dbReference type="GO" id="GO:0004029">
    <property type="term" value="F:aldehyde dehydrogenase (NAD+) activity"/>
    <property type="evidence" value="ECO:0007669"/>
    <property type="project" value="TreeGrafter"/>
</dbReference>
<organism evidence="2">
    <name type="scientific">uncultured Phycisphaerae bacterium</name>
    <dbReference type="NCBI Taxonomy" id="904963"/>
    <lineage>
        <taxon>Bacteria</taxon>
        <taxon>Pseudomonadati</taxon>
        <taxon>Planctomycetota</taxon>
        <taxon>Phycisphaerae</taxon>
        <taxon>environmental samples</taxon>
    </lineage>
</organism>
<dbReference type="Gene3D" id="3.40.50.720">
    <property type="entry name" value="NAD(P)-binding Rossmann-like Domain"/>
    <property type="match status" value="1"/>
</dbReference>
<dbReference type="AlphaFoldDB" id="A0A6J4P586"/>
<evidence type="ECO:0000313" key="2">
    <source>
        <dbReference type="EMBL" id="CAA9405089.1"/>
    </source>
</evidence>
<sequence>MKLLITGANGFLGKYVVADALRRGHYVCAMVRSTADAERNGWLHHPRIELRQADLRRRKGLADAVRGVDAVLHLAAAKAGDVYAQYGGTVVATENLLAAMEEAGVRRIVSVSSFSVYDYMKAPYFSTVSELSPVEKDALDRDEYAHTKLVQERLVRTWCTEREWDFTILRPGVIFGRDNLWSARLGVKGERAWVRIGAWARLPLTYAENCAEAIVMAAEVDGAKNQILNVVDDEMPTQRRYVALLRRREKRKPVVVPVPYSAMWLLAGGAKLFNKWFCGGRAKVPGILVPCRLAARGKPLRYTNAGIKRAMGWKPRFTLAEALDRSLALEDAALAEVRAGAVPPPANQAVKGAA</sequence>
<feature type="domain" description="NAD-dependent epimerase/dehydratase" evidence="1">
    <location>
        <begin position="4"/>
        <end position="230"/>
    </location>
</feature>
<evidence type="ECO:0000259" key="1">
    <source>
        <dbReference type="Pfam" id="PF01370"/>
    </source>
</evidence>
<reference evidence="2" key="1">
    <citation type="submission" date="2020-02" db="EMBL/GenBank/DDBJ databases">
        <authorList>
            <person name="Meier V. D."/>
        </authorList>
    </citation>
    <scope>NUCLEOTIDE SEQUENCE</scope>
    <source>
        <strain evidence="2">AVDCRST_MAG64</strain>
    </source>
</reference>
<name>A0A6J4P586_9BACT</name>
<dbReference type="GO" id="GO:0005737">
    <property type="term" value="C:cytoplasm"/>
    <property type="evidence" value="ECO:0007669"/>
    <property type="project" value="TreeGrafter"/>
</dbReference>
<dbReference type="Pfam" id="PF01370">
    <property type="entry name" value="Epimerase"/>
    <property type="match status" value="1"/>
</dbReference>
<gene>
    <name evidence="2" type="ORF">AVDCRST_MAG64-1939</name>
</gene>
<dbReference type="InterPro" id="IPR001509">
    <property type="entry name" value="Epimerase_deHydtase"/>
</dbReference>
<dbReference type="PANTHER" id="PTHR48079:SF6">
    <property type="entry name" value="NAD(P)-BINDING DOMAIN-CONTAINING PROTEIN-RELATED"/>
    <property type="match status" value="1"/>
</dbReference>
<dbReference type="InterPro" id="IPR051783">
    <property type="entry name" value="NAD(P)-dependent_oxidoreduct"/>
</dbReference>
<dbReference type="EMBL" id="CADCUQ010000443">
    <property type="protein sequence ID" value="CAA9405089.1"/>
    <property type="molecule type" value="Genomic_DNA"/>
</dbReference>
<protein>
    <recommendedName>
        <fullName evidence="1">NAD-dependent epimerase/dehydratase domain-containing protein</fullName>
    </recommendedName>
</protein>
<dbReference type="PANTHER" id="PTHR48079">
    <property type="entry name" value="PROTEIN YEEZ"/>
    <property type="match status" value="1"/>
</dbReference>
<proteinExistence type="predicted"/>
<dbReference type="SUPFAM" id="SSF51735">
    <property type="entry name" value="NAD(P)-binding Rossmann-fold domains"/>
    <property type="match status" value="1"/>
</dbReference>
<accession>A0A6J4P586</accession>